<dbReference type="GO" id="GO:0046872">
    <property type="term" value="F:metal ion binding"/>
    <property type="evidence" value="ECO:0007669"/>
    <property type="project" value="UniProtKB-KW"/>
</dbReference>
<comment type="similarity">
    <text evidence="1">Belongs to the PyrK family.</text>
</comment>
<dbReference type="PROSITE" id="PS51384">
    <property type="entry name" value="FAD_FR"/>
    <property type="match status" value="1"/>
</dbReference>
<evidence type="ECO:0000256" key="4">
    <source>
        <dbReference type="ARBA" id="ARBA00022714"/>
    </source>
</evidence>
<dbReference type="InterPro" id="IPR039261">
    <property type="entry name" value="FNR_nucleotide-bd"/>
</dbReference>
<reference evidence="14" key="1">
    <citation type="submission" date="2016-10" db="EMBL/GenBank/DDBJ databases">
        <authorList>
            <person name="Varghese N."/>
            <person name="Submissions S."/>
        </authorList>
    </citation>
    <scope>NUCLEOTIDE SEQUENCE [LARGE SCALE GENOMIC DNA]</scope>
    <source>
        <strain evidence="14">DSM 26348</strain>
    </source>
</reference>
<dbReference type="GO" id="GO:0051537">
    <property type="term" value="F:2 iron, 2 sulfur cluster binding"/>
    <property type="evidence" value="ECO:0007669"/>
    <property type="project" value="UniProtKB-KW"/>
</dbReference>
<dbReference type="Gene3D" id="2.10.240.10">
    <property type="entry name" value="Dihydroorotate dehydrogenase, electron transfer subunit"/>
    <property type="match status" value="1"/>
</dbReference>
<dbReference type="InterPro" id="IPR019480">
    <property type="entry name" value="Dihydroorotate_DH_Fe-S-bd"/>
</dbReference>
<keyword evidence="6" id="KW-0274">FAD</keyword>
<dbReference type="InterPro" id="IPR001433">
    <property type="entry name" value="OxRdtase_FAD/NAD-bd"/>
</dbReference>
<evidence type="ECO:0000256" key="2">
    <source>
        <dbReference type="ARBA" id="ARBA00022448"/>
    </source>
</evidence>
<keyword evidence="5 11" id="KW-0479">Metal-binding</keyword>
<evidence type="ECO:0000256" key="11">
    <source>
        <dbReference type="PIRSR" id="PIRSR006816-2"/>
    </source>
</evidence>
<dbReference type="InterPro" id="IPR037117">
    <property type="entry name" value="Dihydroorotate_DH_ele_sf"/>
</dbReference>
<keyword evidence="7" id="KW-0249">Electron transport</keyword>
<evidence type="ECO:0000256" key="1">
    <source>
        <dbReference type="ARBA" id="ARBA00006422"/>
    </source>
</evidence>
<dbReference type="GO" id="GO:0016491">
    <property type="term" value="F:oxidoreductase activity"/>
    <property type="evidence" value="ECO:0007669"/>
    <property type="project" value="InterPro"/>
</dbReference>
<organism evidence="13 14">
    <name type="scientific">Planctomicrobium piriforme</name>
    <dbReference type="NCBI Taxonomy" id="1576369"/>
    <lineage>
        <taxon>Bacteria</taxon>
        <taxon>Pseudomonadati</taxon>
        <taxon>Planctomycetota</taxon>
        <taxon>Planctomycetia</taxon>
        <taxon>Planctomycetales</taxon>
        <taxon>Planctomycetaceae</taxon>
        <taxon>Planctomicrobium</taxon>
    </lineage>
</organism>
<dbReference type="InterPro" id="IPR017927">
    <property type="entry name" value="FAD-bd_FR_type"/>
</dbReference>
<comment type="cofactor">
    <cofactor evidence="11">
        <name>[2Fe-2S] cluster</name>
        <dbReference type="ChEBI" id="CHEBI:190135"/>
    </cofactor>
    <text evidence="11">Binds 1 [2Fe-2S] cluster per subunit.</text>
</comment>
<name>A0A1I3CDD6_9PLAN</name>
<dbReference type="InterPro" id="IPR012165">
    <property type="entry name" value="Cyt_c3_hydrogenase_gsu"/>
</dbReference>
<feature type="domain" description="FAD-binding FR-type" evidence="12">
    <location>
        <begin position="17"/>
        <end position="121"/>
    </location>
</feature>
<dbReference type="InterPro" id="IPR050353">
    <property type="entry name" value="PyrK_electron_transfer"/>
</dbReference>
<dbReference type="AlphaFoldDB" id="A0A1I3CDD6"/>
<evidence type="ECO:0000256" key="3">
    <source>
        <dbReference type="ARBA" id="ARBA00022630"/>
    </source>
</evidence>
<dbReference type="Gene3D" id="3.40.50.80">
    <property type="entry name" value="Nucleotide-binding domain of ferredoxin-NADP reductase (FNR) module"/>
    <property type="match status" value="1"/>
</dbReference>
<dbReference type="PANTHER" id="PTHR43513:SF3">
    <property type="entry name" value="DIHYDROOROTATE DEHYDROGENASE B (NAD(+)), ELECTRON TRANSFER SUBUNIT-RELATED"/>
    <property type="match status" value="1"/>
</dbReference>
<accession>A0A1I3CDD6</accession>
<feature type="binding site" evidence="11">
    <location>
        <position position="269"/>
    </location>
    <ligand>
        <name>[2Fe-2S] cluster</name>
        <dbReference type="ChEBI" id="CHEBI:190135"/>
    </ligand>
</feature>
<proteinExistence type="inferred from homology"/>
<feature type="binding site" evidence="11">
    <location>
        <position position="266"/>
    </location>
    <ligand>
        <name>[2Fe-2S] cluster</name>
        <dbReference type="ChEBI" id="CHEBI:190135"/>
    </ligand>
</feature>
<evidence type="ECO:0000256" key="6">
    <source>
        <dbReference type="ARBA" id="ARBA00022827"/>
    </source>
</evidence>
<keyword evidence="8 11" id="KW-0408">Iron</keyword>
<keyword evidence="2" id="KW-0813">Transport</keyword>
<protein>
    <submittedName>
        <fullName evidence="13">Dihydroorotate dehydrogenase electron transfer subunit</fullName>
    </submittedName>
</protein>
<dbReference type="InterPro" id="IPR017938">
    <property type="entry name" value="Riboflavin_synthase-like_b-brl"/>
</dbReference>
<dbReference type="Proteomes" id="UP000199518">
    <property type="component" value="Unassembled WGS sequence"/>
</dbReference>
<keyword evidence="3" id="KW-0285">Flavoprotein</keyword>
<dbReference type="RefSeq" id="WP_245764508.1">
    <property type="nucleotide sequence ID" value="NZ_FOQD01000002.1"/>
</dbReference>
<sequence>MIQPATQHDLCGLMPHASQYRAVVLEQRELADHTYAIRIGSPELARLIQPGQFFMIRPERGTDPLLGRPFALYDTILNDQGEPIAFEFAYHVIGKLTGLMSHWEPGTAVEIWGPLGNGFPLFRGQHLLCVGGGIGYTPFLAVAREALRLRQYGQSAKRYDALSSSVPSVSLCYGVQSKKFRADLSDFEPLTDLSISIATDDGSEGRPGFVTALVEEKLAATTNRPDAVYCCGPEPMMHAVARLCRAANVDCWLSLESPMACGFGACFSCVTKVRDAESPEGWDYRRTCVEGPIFRADQLVIE</sequence>
<dbReference type="Pfam" id="PF00175">
    <property type="entry name" value="NAD_binding_1"/>
    <property type="match status" value="1"/>
</dbReference>
<dbReference type="PANTHER" id="PTHR43513">
    <property type="entry name" value="DIHYDROOROTATE DEHYDROGENASE B (NAD(+)), ELECTRON TRANSFER SUBUNIT"/>
    <property type="match status" value="1"/>
</dbReference>
<keyword evidence="9 11" id="KW-0411">Iron-sulfur</keyword>
<comment type="cofactor">
    <cofactor evidence="10">
        <name>[2Fe-2S] cluster</name>
        <dbReference type="ChEBI" id="CHEBI:190135"/>
    </cofactor>
</comment>
<dbReference type="SUPFAM" id="SSF52343">
    <property type="entry name" value="Ferredoxin reductase-like, C-terminal NADP-linked domain"/>
    <property type="match status" value="1"/>
</dbReference>
<evidence type="ECO:0000313" key="13">
    <source>
        <dbReference type="EMBL" id="SFH72507.1"/>
    </source>
</evidence>
<dbReference type="PIRSF" id="PIRSF006816">
    <property type="entry name" value="Cyc3_hyd_g"/>
    <property type="match status" value="1"/>
</dbReference>
<evidence type="ECO:0000259" key="12">
    <source>
        <dbReference type="PROSITE" id="PS51384"/>
    </source>
</evidence>
<dbReference type="CDD" id="cd06218">
    <property type="entry name" value="DHOD_e_trans"/>
    <property type="match status" value="1"/>
</dbReference>
<feature type="binding site" evidence="11">
    <location>
        <position position="288"/>
    </location>
    <ligand>
        <name>[2Fe-2S] cluster</name>
        <dbReference type="ChEBI" id="CHEBI:190135"/>
    </ligand>
</feature>
<evidence type="ECO:0000256" key="5">
    <source>
        <dbReference type="ARBA" id="ARBA00022723"/>
    </source>
</evidence>
<gene>
    <name evidence="13" type="ORF">SAMN05421753_102233</name>
</gene>
<keyword evidence="14" id="KW-1185">Reference proteome</keyword>
<dbReference type="Gene3D" id="2.40.30.10">
    <property type="entry name" value="Translation factors"/>
    <property type="match status" value="1"/>
</dbReference>
<dbReference type="SUPFAM" id="SSF63380">
    <property type="entry name" value="Riboflavin synthase domain-like"/>
    <property type="match status" value="1"/>
</dbReference>
<dbReference type="Pfam" id="PF10418">
    <property type="entry name" value="DHODB_Fe-S_bind"/>
    <property type="match status" value="1"/>
</dbReference>
<dbReference type="GO" id="GO:0006221">
    <property type="term" value="P:pyrimidine nucleotide biosynthetic process"/>
    <property type="evidence" value="ECO:0007669"/>
    <property type="project" value="InterPro"/>
</dbReference>
<evidence type="ECO:0000313" key="14">
    <source>
        <dbReference type="Proteomes" id="UP000199518"/>
    </source>
</evidence>
<feature type="binding site" evidence="11">
    <location>
        <position position="261"/>
    </location>
    <ligand>
        <name>[2Fe-2S] cluster</name>
        <dbReference type="ChEBI" id="CHEBI:190135"/>
    </ligand>
</feature>
<dbReference type="GO" id="GO:0050660">
    <property type="term" value="F:flavin adenine dinucleotide binding"/>
    <property type="evidence" value="ECO:0007669"/>
    <property type="project" value="InterPro"/>
</dbReference>
<keyword evidence="4 11" id="KW-0001">2Fe-2S</keyword>
<evidence type="ECO:0000256" key="8">
    <source>
        <dbReference type="ARBA" id="ARBA00023004"/>
    </source>
</evidence>
<evidence type="ECO:0000256" key="10">
    <source>
        <dbReference type="ARBA" id="ARBA00034078"/>
    </source>
</evidence>
<dbReference type="STRING" id="1576369.SAMN05421753_102233"/>
<evidence type="ECO:0000256" key="9">
    <source>
        <dbReference type="ARBA" id="ARBA00023014"/>
    </source>
</evidence>
<dbReference type="EMBL" id="FOQD01000002">
    <property type="protein sequence ID" value="SFH72507.1"/>
    <property type="molecule type" value="Genomic_DNA"/>
</dbReference>
<evidence type="ECO:0000256" key="7">
    <source>
        <dbReference type="ARBA" id="ARBA00022982"/>
    </source>
</evidence>